<dbReference type="GO" id="GO:0004659">
    <property type="term" value="F:prenyltransferase activity"/>
    <property type="evidence" value="ECO:0007669"/>
    <property type="project" value="InterPro"/>
</dbReference>
<dbReference type="InterPro" id="IPR000092">
    <property type="entry name" value="Polyprenyl_synt"/>
</dbReference>
<evidence type="ECO:0000313" key="1">
    <source>
        <dbReference type="EMBL" id="SVA53512.1"/>
    </source>
</evidence>
<dbReference type="EMBL" id="UINC01012229">
    <property type="protein sequence ID" value="SVA53512.1"/>
    <property type="molecule type" value="Genomic_DNA"/>
</dbReference>
<reference evidence="1" key="1">
    <citation type="submission" date="2018-05" db="EMBL/GenBank/DDBJ databases">
        <authorList>
            <person name="Lanie J.A."/>
            <person name="Ng W.-L."/>
            <person name="Kazmierczak K.M."/>
            <person name="Andrzejewski T.M."/>
            <person name="Davidsen T.M."/>
            <person name="Wayne K.J."/>
            <person name="Tettelin H."/>
            <person name="Glass J.I."/>
            <person name="Rusch D."/>
            <person name="Podicherti R."/>
            <person name="Tsui H.-C.T."/>
            <person name="Winkler M.E."/>
        </authorList>
    </citation>
    <scope>NUCLEOTIDE SEQUENCE</scope>
</reference>
<feature type="non-terminal residue" evidence="1">
    <location>
        <position position="1"/>
    </location>
</feature>
<proteinExistence type="predicted"/>
<gene>
    <name evidence="1" type="ORF">METZ01_LOCUS106366</name>
</gene>
<sequence length="215" mass="22073">ALHNLAYQVLLDDPSPQRQAAAARLTRATAAMIAGQAADMAFDDLPTVTLAECVAMEADKTGALLAYSASVGAVLAGATDAQVDALDEFGMELGCAFQAVDDVLGIWGDPSVTGKAVGNDLRERKKSLPVAVVLDQGGEAADELLAIYGRDGDLTDDDVARATSVLEAAGGRSHAESSAGAHLVLALTALDGLGFDDGAVVDLNDLARFVADREF</sequence>
<dbReference type="SUPFAM" id="SSF48576">
    <property type="entry name" value="Terpenoid synthases"/>
    <property type="match status" value="1"/>
</dbReference>
<dbReference type="Gene3D" id="1.10.600.10">
    <property type="entry name" value="Farnesyl Diphosphate Synthase"/>
    <property type="match status" value="1"/>
</dbReference>
<dbReference type="AlphaFoldDB" id="A0A381WM65"/>
<dbReference type="GO" id="GO:0008299">
    <property type="term" value="P:isoprenoid biosynthetic process"/>
    <property type="evidence" value="ECO:0007669"/>
    <property type="project" value="InterPro"/>
</dbReference>
<protein>
    <submittedName>
        <fullName evidence="1">Uncharacterized protein</fullName>
    </submittedName>
</protein>
<dbReference type="PANTHER" id="PTHR12001">
    <property type="entry name" value="GERANYLGERANYL PYROPHOSPHATE SYNTHASE"/>
    <property type="match status" value="1"/>
</dbReference>
<name>A0A381WM65_9ZZZZ</name>
<dbReference type="Pfam" id="PF00348">
    <property type="entry name" value="polyprenyl_synt"/>
    <property type="match status" value="1"/>
</dbReference>
<dbReference type="InterPro" id="IPR008949">
    <property type="entry name" value="Isoprenoid_synthase_dom_sf"/>
</dbReference>
<dbReference type="PANTHER" id="PTHR12001:SF86">
    <property type="entry name" value="GERANYLGERANYL DIPHOSPHATE SYNTHASE"/>
    <property type="match status" value="1"/>
</dbReference>
<accession>A0A381WM65</accession>
<organism evidence="1">
    <name type="scientific">marine metagenome</name>
    <dbReference type="NCBI Taxonomy" id="408172"/>
    <lineage>
        <taxon>unclassified sequences</taxon>
        <taxon>metagenomes</taxon>
        <taxon>ecological metagenomes</taxon>
    </lineage>
</organism>